<evidence type="ECO:0000259" key="5">
    <source>
        <dbReference type="PROSITE" id="PS51050"/>
    </source>
</evidence>
<dbReference type="EMBL" id="BDSP01000106">
    <property type="protein sequence ID" value="GAX16467.1"/>
    <property type="molecule type" value="Genomic_DNA"/>
</dbReference>
<dbReference type="PROSITE" id="PS51050">
    <property type="entry name" value="ZF_CW"/>
    <property type="match status" value="2"/>
</dbReference>
<evidence type="ECO:0000313" key="7">
    <source>
        <dbReference type="Proteomes" id="UP000198406"/>
    </source>
</evidence>
<feature type="domain" description="CW-type" evidence="5">
    <location>
        <begin position="319"/>
        <end position="374"/>
    </location>
</feature>
<dbReference type="Proteomes" id="UP000198406">
    <property type="component" value="Unassembled WGS sequence"/>
</dbReference>
<feature type="compositionally biased region" description="Basic residues" evidence="4">
    <location>
        <begin position="14"/>
        <end position="24"/>
    </location>
</feature>
<evidence type="ECO:0000313" key="6">
    <source>
        <dbReference type="EMBL" id="GAX16467.1"/>
    </source>
</evidence>
<evidence type="ECO:0000256" key="4">
    <source>
        <dbReference type="SAM" id="MobiDB-lite"/>
    </source>
</evidence>
<keyword evidence="2" id="KW-0863">Zinc-finger</keyword>
<feature type="region of interest" description="Disordered" evidence="4">
    <location>
        <begin position="1"/>
        <end position="92"/>
    </location>
</feature>
<organism evidence="6 7">
    <name type="scientific">Fistulifera solaris</name>
    <name type="common">Oleaginous diatom</name>
    <dbReference type="NCBI Taxonomy" id="1519565"/>
    <lineage>
        <taxon>Eukaryota</taxon>
        <taxon>Sar</taxon>
        <taxon>Stramenopiles</taxon>
        <taxon>Ochrophyta</taxon>
        <taxon>Bacillariophyta</taxon>
        <taxon>Bacillariophyceae</taxon>
        <taxon>Bacillariophycidae</taxon>
        <taxon>Naviculales</taxon>
        <taxon>Naviculaceae</taxon>
        <taxon>Fistulifera</taxon>
    </lineage>
</organism>
<feature type="region of interest" description="Disordered" evidence="4">
    <location>
        <begin position="115"/>
        <end position="209"/>
    </location>
</feature>
<dbReference type="PANTHER" id="PTHR46245">
    <property type="entry name" value="B3 DOMAIN-CONTAINING PROTEIN OS07G0563300"/>
    <property type="match status" value="1"/>
</dbReference>
<dbReference type="GO" id="GO:0008270">
    <property type="term" value="F:zinc ion binding"/>
    <property type="evidence" value="ECO:0007669"/>
    <property type="project" value="UniProtKB-KW"/>
</dbReference>
<keyword evidence="7" id="KW-1185">Reference proteome</keyword>
<keyword evidence="1" id="KW-0479">Metal-binding</keyword>
<evidence type="ECO:0000256" key="3">
    <source>
        <dbReference type="ARBA" id="ARBA00022833"/>
    </source>
</evidence>
<dbReference type="InParanoid" id="A0A1Z5JR34"/>
<dbReference type="OrthoDB" id="757982at2759"/>
<proteinExistence type="predicted"/>
<feature type="compositionally biased region" description="Basic and acidic residues" evidence="4">
    <location>
        <begin position="66"/>
        <end position="76"/>
    </location>
</feature>
<protein>
    <recommendedName>
        <fullName evidence="5">CW-type domain-containing protein</fullName>
    </recommendedName>
</protein>
<dbReference type="Gene3D" id="3.30.40.100">
    <property type="match status" value="2"/>
</dbReference>
<gene>
    <name evidence="6" type="ORF">FisN_19Lh047</name>
</gene>
<feature type="compositionally biased region" description="Low complexity" evidence="4">
    <location>
        <begin position="28"/>
        <end position="42"/>
    </location>
</feature>
<reference evidence="6 7" key="1">
    <citation type="journal article" date="2015" name="Plant Cell">
        <title>Oil accumulation by the oleaginous diatom Fistulifera solaris as revealed by the genome and transcriptome.</title>
        <authorList>
            <person name="Tanaka T."/>
            <person name="Maeda Y."/>
            <person name="Veluchamy A."/>
            <person name="Tanaka M."/>
            <person name="Abida H."/>
            <person name="Marechal E."/>
            <person name="Bowler C."/>
            <person name="Muto M."/>
            <person name="Sunaga Y."/>
            <person name="Tanaka M."/>
            <person name="Yoshino T."/>
            <person name="Taniguchi T."/>
            <person name="Fukuda Y."/>
            <person name="Nemoto M."/>
            <person name="Matsumoto M."/>
            <person name="Wong P.S."/>
            <person name="Aburatani S."/>
            <person name="Fujibuchi W."/>
        </authorList>
    </citation>
    <scope>NUCLEOTIDE SEQUENCE [LARGE SCALE GENOMIC DNA]</scope>
    <source>
        <strain evidence="6 7">JPCC DA0580</strain>
    </source>
</reference>
<dbReference type="PANTHER" id="PTHR46245:SF19">
    <property type="entry name" value="TF-B3 DOMAIN-CONTAINING PROTEIN"/>
    <property type="match status" value="1"/>
</dbReference>
<dbReference type="Pfam" id="PF07496">
    <property type="entry name" value="zf-CW"/>
    <property type="match status" value="2"/>
</dbReference>
<dbReference type="InterPro" id="IPR011124">
    <property type="entry name" value="Znf_CW"/>
</dbReference>
<evidence type="ECO:0000256" key="2">
    <source>
        <dbReference type="ARBA" id="ARBA00022771"/>
    </source>
</evidence>
<keyword evidence="3" id="KW-0862">Zinc</keyword>
<comment type="caution">
    <text evidence="6">The sequence shown here is derived from an EMBL/GenBank/DDBJ whole genome shotgun (WGS) entry which is preliminary data.</text>
</comment>
<feature type="compositionally biased region" description="Acidic residues" evidence="4">
    <location>
        <begin position="127"/>
        <end position="149"/>
    </location>
</feature>
<sequence>MEVETSSIADESRKVKKVNNKPTKRPLPSSSSSNNNGNGNPNAAKRTKLPKTIRRTDAAQQAVNDQMRRALEEDKYSAQGSIVDYSDSDSEDEPFLYFGQAIRLDRSALQHAARKYLGQPKILRDKEDDEDDDDEEEEERENDDDDEEEGSLKQGQDAAAEKTKKKLRRAQAAAAAVSGATAPVPVTKKGKKDQDALFESTEDPDMVRDGGSIFGQTTGSSNATWVECDKCKKWRRLRGVVDEKKLPSKWYCSMNKNDPERARCSAPEEEYETPHTPESAADARTRRHFRVWVRRLQTNEAYEARQPLATRQKKRTLSSKDAYEWIRCCNQKCGKWRALLKSMDAKQYEGEWYCVMNTWDEKMASCAAPQENLPALGCPSWVIQDKA</sequence>
<name>A0A1Z5JR34_FISSO</name>
<accession>A0A1Z5JR34</accession>
<feature type="compositionally biased region" description="Low complexity" evidence="4">
    <location>
        <begin position="170"/>
        <end position="182"/>
    </location>
</feature>
<dbReference type="AlphaFoldDB" id="A0A1Z5JR34"/>
<feature type="domain" description="CW-type" evidence="5">
    <location>
        <begin position="219"/>
        <end position="272"/>
    </location>
</feature>
<evidence type="ECO:0000256" key="1">
    <source>
        <dbReference type="ARBA" id="ARBA00022723"/>
    </source>
</evidence>